<dbReference type="InterPro" id="IPR001312">
    <property type="entry name" value="Hexokinase"/>
</dbReference>
<evidence type="ECO:0000313" key="15">
    <source>
        <dbReference type="EMBL" id="CAH0399788.1"/>
    </source>
</evidence>
<keyword evidence="4 12" id="KW-0808">Transferase</keyword>
<dbReference type="Pfam" id="PF00349">
    <property type="entry name" value="Hexokinase_1"/>
    <property type="match status" value="1"/>
</dbReference>
<dbReference type="SUPFAM" id="SSF53067">
    <property type="entry name" value="Actin-like ATPase domain"/>
    <property type="match status" value="2"/>
</dbReference>
<dbReference type="PANTHER" id="PTHR19443">
    <property type="entry name" value="HEXOKINASE"/>
    <property type="match status" value="1"/>
</dbReference>
<comment type="pathway">
    <text evidence="1">Carbohydrate degradation; glycolysis; D-glyceraldehyde 3-phosphate and glycerone phosphate from D-glucose: step 1/4.</text>
</comment>
<comment type="catalytic activity">
    <reaction evidence="11">
        <text>D-glucose + ATP = D-glucose 6-phosphate + ADP + H(+)</text>
        <dbReference type="Rhea" id="RHEA:17825"/>
        <dbReference type="ChEBI" id="CHEBI:4167"/>
        <dbReference type="ChEBI" id="CHEBI:15378"/>
        <dbReference type="ChEBI" id="CHEBI:30616"/>
        <dbReference type="ChEBI" id="CHEBI:61548"/>
        <dbReference type="ChEBI" id="CHEBI:456216"/>
        <dbReference type="EC" id="2.7.1.1"/>
    </reaction>
    <physiologicalReaction direction="left-to-right" evidence="11">
        <dbReference type="Rhea" id="RHEA:17826"/>
    </physiologicalReaction>
</comment>
<keyword evidence="8 12" id="KW-0324">Glycolysis</keyword>
<evidence type="ECO:0000256" key="7">
    <source>
        <dbReference type="ARBA" id="ARBA00022840"/>
    </source>
</evidence>
<evidence type="ECO:0000256" key="9">
    <source>
        <dbReference type="ARBA" id="ARBA00044613"/>
    </source>
</evidence>
<evidence type="ECO:0000256" key="8">
    <source>
        <dbReference type="ARBA" id="ARBA00023152"/>
    </source>
</evidence>
<keyword evidence="7 12" id="KW-0067">ATP-binding</keyword>
<dbReference type="EC" id="2.7.1.-" evidence="12"/>
<dbReference type="Gene3D" id="3.40.367.20">
    <property type="match status" value="1"/>
</dbReference>
<evidence type="ECO:0000256" key="6">
    <source>
        <dbReference type="ARBA" id="ARBA00022777"/>
    </source>
</evidence>
<dbReference type="InterPro" id="IPR022673">
    <property type="entry name" value="Hexokinase_C"/>
</dbReference>
<proteinExistence type="inferred from homology"/>
<comment type="pathway">
    <text evidence="2">Carbohydrate metabolism; hexose metabolism.</text>
</comment>
<dbReference type="EMBL" id="OU963908">
    <property type="protein sequence ID" value="CAH0399788.1"/>
    <property type="molecule type" value="Genomic_DNA"/>
</dbReference>
<dbReference type="PROSITE" id="PS00378">
    <property type="entry name" value="HEXOKINASE_1"/>
    <property type="match status" value="1"/>
</dbReference>
<reference evidence="15" key="1">
    <citation type="submission" date="2021-12" db="EMBL/GenBank/DDBJ databases">
        <authorList>
            <person name="King R."/>
        </authorList>
    </citation>
    <scope>NUCLEOTIDE SEQUENCE</scope>
</reference>
<sequence>MGSLKKTLWHTCLVICSLTAITVTKCFKCFVFNAFSNKMVNDLVDVKIREECEMLHLTDKQLREIMNRLHNDLVKGLGKDTHANSIVKCWLTYIQDLPNGKERGKFLALDLGGTNFRVLIINLGENHFDMQSKIYAIPNHIMTGTGVALFDHIAECLAYFMKEHHVYEERLALGFTFSFPLKQLGLTKGILQRWTKGFSCSGVVGEDVVQGLKDAIARRGDVQIDICAILNDTTGTLMSCAWKNHNCKIGLIVGTGSNACYVEKTENCELFDGEPGKPDLLINTEWGAFGDDGTLDFVRTEFDREVDNNSINPGKQIQEKMISGMYMGELVRLALVKFTKMGLLFGGRGSDLLFKRGSFYTKYVSEIESDKPGDFTSCMEVLEELGLSHATEADMAGVRHVCECISRRAAHLVSAGIATLLNKMNEPRVTVGIDGSVYRFHPHFHALMCEKIAQLVRPGIQFDLMLSEDGSGRGAALVAAVACRQQLATA</sequence>
<protein>
    <recommendedName>
        <fullName evidence="12">Phosphotransferase</fullName>
        <ecNumber evidence="12">2.7.1.-</ecNumber>
    </recommendedName>
</protein>
<evidence type="ECO:0000256" key="1">
    <source>
        <dbReference type="ARBA" id="ARBA00004888"/>
    </source>
</evidence>
<organism evidence="15 16">
    <name type="scientific">Chilo suppressalis</name>
    <name type="common">Asiatic rice borer moth</name>
    <dbReference type="NCBI Taxonomy" id="168631"/>
    <lineage>
        <taxon>Eukaryota</taxon>
        <taxon>Metazoa</taxon>
        <taxon>Ecdysozoa</taxon>
        <taxon>Arthropoda</taxon>
        <taxon>Hexapoda</taxon>
        <taxon>Insecta</taxon>
        <taxon>Pterygota</taxon>
        <taxon>Neoptera</taxon>
        <taxon>Endopterygota</taxon>
        <taxon>Lepidoptera</taxon>
        <taxon>Glossata</taxon>
        <taxon>Ditrysia</taxon>
        <taxon>Pyraloidea</taxon>
        <taxon>Crambidae</taxon>
        <taxon>Crambinae</taxon>
        <taxon>Chilo</taxon>
    </lineage>
</organism>
<evidence type="ECO:0000256" key="2">
    <source>
        <dbReference type="ARBA" id="ARBA00005028"/>
    </source>
</evidence>
<evidence type="ECO:0000256" key="5">
    <source>
        <dbReference type="ARBA" id="ARBA00022741"/>
    </source>
</evidence>
<evidence type="ECO:0000256" key="10">
    <source>
        <dbReference type="ARBA" id="ARBA00047905"/>
    </source>
</evidence>
<evidence type="ECO:0000256" key="12">
    <source>
        <dbReference type="RuleBase" id="RU362007"/>
    </source>
</evidence>
<feature type="domain" description="Hexokinase N-terminal" evidence="13">
    <location>
        <begin position="48"/>
        <end position="242"/>
    </location>
</feature>
<evidence type="ECO:0000259" key="13">
    <source>
        <dbReference type="Pfam" id="PF00349"/>
    </source>
</evidence>
<gene>
    <name evidence="15" type="ORF">CHILSU_LOCUS2955</name>
</gene>
<comment type="similarity">
    <text evidence="3 12">Belongs to the hexokinase family.</text>
</comment>
<dbReference type="Proteomes" id="UP001153292">
    <property type="component" value="Chromosome 15"/>
</dbReference>
<evidence type="ECO:0000313" key="16">
    <source>
        <dbReference type="Proteomes" id="UP001153292"/>
    </source>
</evidence>
<accession>A0ABN8AUQ6</accession>
<keyword evidence="16" id="KW-1185">Reference proteome</keyword>
<dbReference type="Gene3D" id="3.30.420.40">
    <property type="match status" value="1"/>
</dbReference>
<dbReference type="PANTHER" id="PTHR19443:SF16">
    <property type="entry name" value="HEXOKINASE TYPE 1-RELATED"/>
    <property type="match status" value="1"/>
</dbReference>
<evidence type="ECO:0000256" key="4">
    <source>
        <dbReference type="ARBA" id="ARBA00022679"/>
    </source>
</evidence>
<evidence type="ECO:0000256" key="11">
    <source>
        <dbReference type="ARBA" id="ARBA00048160"/>
    </source>
</evidence>
<dbReference type="InterPro" id="IPR022672">
    <property type="entry name" value="Hexokinase_N"/>
</dbReference>
<dbReference type="Pfam" id="PF03727">
    <property type="entry name" value="Hexokinase_2"/>
    <property type="match status" value="1"/>
</dbReference>
<name>A0ABN8AUQ6_CHISP</name>
<dbReference type="PRINTS" id="PR00475">
    <property type="entry name" value="HEXOKINASE"/>
</dbReference>
<feature type="domain" description="Hexokinase C-terminal" evidence="14">
    <location>
        <begin position="248"/>
        <end position="481"/>
    </location>
</feature>
<dbReference type="InterPro" id="IPR019807">
    <property type="entry name" value="Hexokinase_BS"/>
</dbReference>
<keyword evidence="6 12" id="KW-0418">Kinase</keyword>
<evidence type="ECO:0000256" key="3">
    <source>
        <dbReference type="ARBA" id="ARBA00009225"/>
    </source>
</evidence>
<dbReference type="PROSITE" id="PS51748">
    <property type="entry name" value="HEXOKINASE_2"/>
    <property type="match status" value="1"/>
</dbReference>
<evidence type="ECO:0000259" key="14">
    <source>
        <dbReference type="Pfam" id="PF03727"/>
    </source>
</evidence>
<dbReference type="InterPro" id="IPR043129">
    <property type="entry name" value="ATPase_NBD"/>
</dbReference>
<keyword evidence="5 12" id="KW-0547">Nucleotide-binding</keyword>
<dbReference type="CDD" id="cd24019">
    <property type="entry name" value="ASKHA_NBD_HK_meta"/>
    <property type="match status" value="1"/>
</dbReference>
<comment type="catalytic activity">
    <reaction evidence="9">
        <text>a D-hexose + ATP = a D-hexose 6-phosphate + ADP + H(+)</text>
        <dbReference type="Rhea" id="RHEA:22740"/>
        <dbReference type="ChEBI" id="CHEBI:4194"/>
        <dbReference type="ChEBI" id="CHEBI:15378"/>
        <dbReference type="ChEBI" id="CHEBI:30616"/>
        <dbReference type="ChEBI" id="CHEBI:229467"/>
        <dbReference type="ChEBI" id="CHEBI:456216"/>
        <dbReference type="EC" id="2.7.1.1"/>
    </reaction>
    <physiologicalReaction direction="left-to-right" evidence="9">
        <dbReference type="Rhea" id="RHEA:22741"/>
    </physiologicalReaction>
</comment>
<comment type="catalytic activity">
    <reaction evidence="10">
        <text>D-fructose + ATP = D-fructose 6-phosphate + ADP + H(+)</text>
        <dbReference type="Rhea" id="RHEA:16125"/>
        <dbReference type="ChEBI" id="CHEBI:15378"/>
        <dbReference type="ChEBI" id="CHEBI:30616"/>
        <dbReference type="ChEBI" id="CHEBI:37721"/>
        <dbReference type="ChEBI" id="CHEBI:61527"/>
        <dbReference type="ChEBI" id="CHEBI:456216"/>
        <dbReference type="EC" id="2.7.1.1"/>
    </reaction>
    <physiologicalReaction direction="left-to-right" evidence="10">
        <dbReference type="Rhea" id="RHEA:16126"/>
    </physiologicalReaction>
</comment>